<evidence type="ECO:0000313" key="1">
    <source>
        <dbReference type="EMBL" id="OCX67714.1"/>
    </source>
</evidence>
<evidence type="ECO:0000313" key="4">
    <source>
        <dbReference type="Proteomes" id="UP000095008"/>
    </source>
</evidence>
<accession>A0A1C2J669</accession>
<name>A0A1C2J669_ACITH</name>
<evidence type="ECO:0000313" key="2">
    <source>
        <dbReference type="EMBL" id="OCX69565.1"/>
    </source>
</evidence>
<dbReference type="EMBL" id="LWSA01000235">
    <property type="protein sequence ID" value="OCX69565.1"/>
    <property type="molecule type" value="Genomic_DNA"/>
</dbReference>
<keyword evidence="4" id="KW-1185">Reference proteome</keyword>
<organism evidence="2 3">
    <name type="scientific">Acidithiobacillus thiooxidans</name>
    <name type="common">Thiobacillus thiooxidans</name>
    <dbReference type="NCBI Taxonomy" id="930"/>
    <lineage>
        <taxon>Bacteria</taxon>
        <taxon>Pseudomonadati</taxon>
        <taxon>Pseudomonadota</taxon>
        <taxon>Acidithiobacillia</taxon>
        <taxon>Acidithiobacillales</taxon>
        <taxon>Acidithiobacillaceae</taxon>
        <taxon>Acidithiobacillus</taxon>
    </lineage>
</organism>
<dbReference type="RefSeq" id="WP_024895016.1">
    <property type="nucleotide sequence ID" value="NZ_LWRY01000302.1"/>
</dbReference>
<proteinExistence type="predicted"/>
<protein>
    <submittedName>
        <fullName evidence="2">Uncharacterized protein</fullName>
    </submittedName>
</protein>
<dbReference type="EMBL" id="LWRY01000302">
    <property type="protein sequence ID" value="OCX67714.1"/>
    <property type="molecule type" value="Genomic_DNA"/>
</dbReference>
<gene>
    <name evidence="1" type="ORF">A6M23_19995</name>
    <name evidence="2" type="ORF">A6P07_16200</name>
</gene>
<dbReference type="Proteomes" id="UP000095008">
    <property type="component" value="Unassembled WGS sequence"/>
</dbReference>
<reference evidence="2 3" key="1">
    <citation type="journal article" date="2016" name="Int. J. Mol. Sci.">
        <title>Comparative genomics of the extreme acidophile Acidithiobacillus thiooxidans reveals intraspecific divergence and niche adaptation.</title>
        <authorList>
            <person name="Zhang X."/>
            <person name="Feng X."/>
            <person name="Tao J."/>
            <person name="Ma L."/>
            <person name="Xiao Y."/>
            <person name="Liang Y."/>
            <person name="Liu X."/>
            <person name="Yin H."/>
        </authorList>
    </citation>
    <scope>NUCLEOTIDE SEQUENCE [LARGE SCALE GENOMIC DNA]</scope>
    <source>
        <strain evidence="2 3">A02</strain>
        <strain evidence="1">DXS-W</strain>
    </source>
</reference>
<comment type="caution">
    <text evidence="2">The sequence shown here is derived from an EMBL/GenBank/DDBJ whole genome shotgun (WGS) entry which is preliminary data.</text>
</comment>
<dbReference type="Proteomes" id="UP000094893">
    <property type="component" value="Unassembled WGS sequence"/>
</dbReference>
<sequence>MAKHIKLTSKNNSVVIIDINRILSCESLDLFTDEYRAIKLRWDFLSRKSMFGDNYGEWLLENPKPNPEDYLTGEKTTILSMANKTTIEVKESCEEIFSEIKKSLGE</sequence>
<dbReference type="AlphaFoldDB" id="A0A1C2J669"/>
<evidence type="ECO:0000313" key="3">
    <source>
        <dbReference type="Proteomes" id="UP000094893"/>
    </source>
</evidence>